<dbReference type="SUPFAM" id="SSF52821">
    <property type="entry name" value="Rhodanese/Cell cycle control phosphatase"/>
    <property type="match status" value="2"/>
</dbReference>
<dbReference type="InterPro" id="IPR044528">
    <property type="entry name" value="POD-like_MBL-fold"/>
</dbReference>
<dbReference type="InterPro" id="IPR001763">
    <property type="entry name" value="Rhodanese-like_dom"/>
</dbReference>
<dbReference type="GO" id="GO:0016787">
    <property type="term" value="F:hydrolase activity"/>
    <property type="evidence" value="ECO:0007669"/>
    <property type="project" value="UniProtKB-KW"/>
</dbReference>
<feature type="domain" description="Rhodanese" evidence="3">
    <location>
        <begin position="378"/>
        <end position="458"/>
    </location>
</feature>
<dbReference type="InterPro" id="IPR036866">
    <property type="entry name" value="RibonucZ/Hydroxyglut_hydro"/>
</dbReference>
<sequence length="484" mass="52208">MLLERIYDHDLSQASYLIGCQKTGEAIVVDPRRDIQEYLDLAARNGMQITAVTETHIHADYLSGSRELAHATGATLWVSAEGGPDWQYGFEAERLHDRDTVTLGNITLQALHTPGHTPEHLSFLVTDGAVTTEPGYLLSGDFVFAGDLGRPDLLDEAAGGVDTRFEGARQLFASLRDVFLTLPDHVQVFPGHGAGSPCGKALGALPSTSVGYERLYSWWGRHLAAEDEGGFIHELLDGQPDAHAYFGRMKHQNRQGPEVMGPRAGLAELDMDTVAAGLDNESLVLVDARPVEAVHRGTVRDALSLPNPGKVASHGAWAYDPEQDSTPIVLLAEDGEQAHRLWDHLVRVGIDRVVGYVKSIEGLPSSTPLVLSPADLDSTDHALLLDVRSKGEYADGHIPGARQLNAGKVLWNLDALPRQRVIVTYCQTGIRNSVAASALRRAGFTIAELEGSYAGWQTWAAPSPEPSGTPMRDAGRAPTAEPVA</sequence>
<protein>
    <submittedName>
        <fullName evidence="4">Zn-dependent hydrolase</fullName>
    </submittedName>
</protein>
<dbReference type="InterPro" id="IPR001307">
    <property type="entry name" value="Thiosulphate_STrfase_CS"/>
</dbReference>
<dbReference type="PROSITE" id="PS00380">
    <property type="entry name" value="RHODANESE_1"/>
    <property type="match status" value="1"/>
</dbReference>
<dbReference type="CDD" id="cd00158">
    <property type="entry name" value="RHOD"/>
    <property type="match status" value="1"/>
</dbReference>
<feature type="region of interest" description="Disordered" evidence="2">
    <location>
        <begin position="458"/>
        <end position="484"/>
    </location>
</feature>
<dbReference type="SUPFAM" id="SSF56281">
    <property type="entry name" value="Metallo-hydrolase/oxidoreductase"/>
    <property type="match status" value="1"/>
</dbReference>
<dbReference type="SMART" id="SM00450">
    <property type="entry name" value="RHOD"/>
    <property type="match status" value="2"/>
</dbReference>
<accession>A0ABQ2MCI1</accession>
<feature type="domain" description="Rhodanese" evidence="3">
    <location>
        <begin position="279"/>
        <end position="372"/>
    </location>
</feature>
<keyword evidence="1" id="KW-0479">Metal-binding</keyword>
<evidence type="ECO:0000256" key="2">
    <source>
        <dbReference type="SAM" id="MobiDB-lite"/>
    </source>
</evidence>
<dbReference type="InterPro" id="IPR051682">
    <property type="entry name" value="Mito_Persulfide_Diox"/>
</dbReference>
<dbReference type="Pfam" id="PF00581">
    <property type="entry name" value="Rhodanese"/>
    <property type="match status" value="1"/>
</dbReference>
<dbReference type="RefSeq" id="WP_188807261.1">
    <property type="nucleotide sequence ID" value="NZ_BAAAOU010000013.1"/>
</dbReference>
<gene>
    <name evidence="4" type="ORF">GCM10010977_33010</name>
</gene>
<comment type="caution">
    <text evidence="4">The sequence shown here is derived from an EMBL/GenBank/DDBJ whole genome shotgun (WGS) entry which is preliminary data.</text>
</comment>
<dbReference type="Gene3D" id="3.60.15.10">
    <property type="entry name" value="Ribonuclease Z/Hydroxyacylglutathione hydrolase-like"/>
    <property type="match status" value="1"/>
</dbReference>
<reference evidence="5" key="1">
    <citation type="journal article" date="2019" name="Int. J. Syst. Evol. Microbiol.">
        <title>The Global Catalogue of Microorganisms (GCM) 10K type strain sequencing project: providing services to taxonomists for standard genome sequencing and annotation.</title>
        <authorList>
            <consortium name="The Broad Institute Genomics Platform"/>
            <consortium name="The Broad Institute Genome Sequencing Center for Infectious Disease"/>
            <person name="Wu L."/>
            <person name="Ma J."/>
        </authorList>
    </citation>
    <scope>NUCLEOTIDE SEQUENCE [LARGE SCALE GENOMIC DNA]</scope>
    <source>
        <strain evidence="5">CGMCC 1.7064</strain>
    </source>
</reference>
<evidence type="ECO:0000313" key="5">
    <source>
        <dbReference type="Proteomes" id="UP000642509"/>
    </source>
</evidence>
<dbReference type="Proteomes" id="UP000642509">
    <property type="component" value="Unassembled WGS sequence"/>
</dbReference>
<dbReference type="PANTHER" id="PTHR43084:SF1">
    <property type="entry name" value="PERSULFIDE DIOXYGENASE ETHE1, MITOCHONDRIAL"/>
    <property type="match status" value="1"/>
</dbReference>
<dbReference type="CDD" id="cd07724">
    <property type="entry name" value="POD-like_MBL-fold"/>
    <property type="match status" value="1"/>
</dbReference>
<name>A0ABQ2MCI1_9MICC</name>
<evidence type="ECO:0000313" key="4">
    <source>
        <dbReference type="EMBL" id="GGO49949.1"/>
    </source>
</evidence>
<proteinExistence type="predicted"/>
<dbReference type="PANTHER" id="PTHR43084">
    <property type="entry name" value="PERSULFIDE DIOXYGENASE ETHE1"/>
    <property type="match status" value="1"/>
</dbReference>
<organism evidence="4 5">
    <name type="scientific">Citricoccus zhacaiensis</name>
    <dbReference type="NCBI Taxonomy" id="489142"/>
    <lineage>
        <taxon>Bacteria</taxon>
        <taxon>Bacillati</taxon>
        <taxon>Actinomycetota</taxon>
        <taxon>Actinomycetes</taxon>
        <taxon>Micrococcales</taxon>
        <taxon>Micrococcaceae</taxon>
        <taxon>Citricoccus</taxon>
    </lineage>
</organism>
<dbReference type="InterPro" id="IPR036873">
    <property type="entry name" value="Rhodanese-like_dom_sf"/>
</dbReference>
<keyword evidence="5" id="KW-1185">Reference proteome</keyword>
<dbReference type="Gene3D" id="3.40.250.10">
    <property type="entry name" value="Rhodanese-like domain"/>
    <property type="match status" value="2"/>
</dbReference>
<dbReference type="SMART" id="SM00849">
    <property type="entry name" value="Lactamase_B"/>
    <property type="match status" value="1"/>
</dbReference>
<dbReference type="PROSITE" id="PS50206">
    <property type="entry name" value="RHODANESE_3"/>
    <property type="match status" value="2"/>
</dbReference>
<dbReference type="Pfam" id="PF00753">
    <property type="entry name" value="Lactamase_B"/>
    <property type="match status" value="1"/>
</dbReference>
<evidence type="ECO:0000259" key="3">
    <source>
        <dbReference type="PROSITE" id="PS50206"/>
    </source>
</evidence>
<dbReference type="EMBL" id="BMLQ01000015">
    <property type="protein sequence ID" value="GGO49949.1"/>
    <property type="molecule type" value="Genomic_DNA"/>
</dbReference>
<evidence type="ECO:0000256" key="1">
    <source>
        <dbReference type="ARBA" id="ARBA00022723"/>
    </source>
</evidence>
<keyword evidence="4" id="KW-0378">Hydrolase</keyword>
<dbReference type="InterPro" id="IPR001279">
    <property type="entry name" value="Metallo-B-lactamas"/>
</dbReference>